<dbReference type="Pfam" id="PF00753">
    <property type="entry name" value="Lactamase_B"/>
    <property type="match status" value="1"/>
</dbReference>
<gene>
    <name evidence="7" type="ORF">BDV35DRAFT_406870</name>
</gene>
<protein>
    <submittedName>
        <fullName evidence="7">Beta-lactamase-like protein</fullName>
    </submittedName>
</protein>
<dbReference type="SUPFAM" id="SSF55718">
    <property type="entry name" value="SCP-like"/>
    <property type="match status" value="1"/>
</dbReference>
<comment type="similarity">
    <text evidence="5">Belongs to the metallo-beta-lactamase superfamily. Type III sulfatase family.</text>
</comment>
<dbReference type="CDD" id="cd07710">
    <property type="entry name" value="arylsulfatase_Sdsa1-like_MBL-fold"/>
    <property type="match status" value="1"/>
</dbReference>
<dbReference type="FunFam" id="1.25.40.880:FF:000001">
    <property type="entry name" value="SDS hydrolase SdsA1"/>
    <property type="match status" value="1"/>
</dbReference>
<dbReference type="InterPro" id="IPR036866">
    <property type="entry name" value="RibonucZ/Hydroxyglut_hydro"/>
</dbReference>
<dbReference type="Proteomes" id="UP000325434">
    <property type="component" value="Unassembled WGS sequence"/>
</dbReference>
<dbReference type="SMART" id="SM00849">
    <property type="entry name" value="Lactamase_B"/>
    <property type="match status" value="1"/>
</dbReference>
<dbReference type="FunFam" id="3.60.15.30:FF:000001">
    <property type="entry name" value="Alkyl/aryl-sulfatase BDS1"/>
    <property type="match status" value="1"/>
</dbReference>
<dbReference type="PANTHER" id="PTHR43223:SF1">
    <property type="entry name" value="ALKYL_ARYL-SULFATASE BDS1"/>
    <property type="match status" value="1"/>
</dbReference>
<dbReference type="InterPro" id="IPR038536">
    <property type="entry name" value="Alkyl/aryl-sulf_dimr_sf"/>
</dbReference>
<dbReference type="Pfam" id="PF14863">
    <property type="entry name" value="Alkyl_sulf_dimr"/>
    <property type="match status" value="1"/>
</dbReference>
<dbReference type="GO" id="GO:0046872">
    <property type="term" value="F:metal ion binding"/>
    <property type="evidence" value="ECO:0007669"/>
    <property type="project" value="UniProtKB-KW"/>
</dbReference>
<dbReference type="Gene3D" id="3.60.15.30">
    <property type="entry name" value="Metallo-beta-lactamase domain"/>
    <property type="match status" value="1"/>
</dbReference>
<name>A0A5N6GRT4_ASPFL</name>
<organism evidence="7">
    <name type="scientific">Aspergillus flavus</name>
    <dbReference type="NCBI Taxonomy" id="5059"/>
    <lineage>
        <taxon>Eukaryota</taxon>
        <taxon>Fungi</taxon>
        <taxon>Dikarya</taxon>
        <taxon>Ascomycota</taxon>
        <taxon>Pezizomycotina</taxon>
        <taxon>Eurotiomycetes</taxon>
        <taxon>Eurotiomycetidae</taxon>
        <taxon>Eurotiales</taxon>
        <taxon>Aspergillaceae</taxon>
        <taxon>Aspergillus</taxon>
        <taxon>Aspergillus subgen. Circumdati</taxon>
    </lineage>
</organism>
<comment type="cofactor">
    <cofactor evidence="1">
        <name>Zn(2+)</name>
        <dbReference type="ChEBI" id="CHEBI:29105"/>
    </cofactor>
</comment>
<dbReference type="GO" id="GO:0046983">
    <property type="term" value="F:protein dimerization activity"/>
    <property type="evidence" value="ECO:0007669"/>
    <property type="project" value="InterPro"/>
</dbReference>
<dbReference type="Gene3D" id="3.30.1050.10">
    <property type="entry name" value="SCP2 sterol-binding domain"/>
    <property type="match status" value="1"/>
</dbReference>
<dbReference type="InterPro" id="IPR036527">
    <property type="entry name" value="SCP2_sterol-bd_dom_sf"/>
</dbReference>
<sequence length="640" mass="71149">MSSTSYPPEDPTDKTNASRGLITSLEPCVVYSDTDPARAIWDNDSFDFLAEEYPPHFANPSLWRQSQLCEKQGLFEVRPGIYQVRGLDLSNITFIECPNTKGVAVIDPLTSVETAKKALGLYQGQFPDRAIKALIYTHSHVDHFGGAKAIADAAGEGLKVYAPNGFLEHAVSENVYAGNAMGRRAVYMYGESLPRQRDGQIGCGLGLTVSTGVSGLIPPTTDIKRTGKKIIVDDDLEIECQLTPGTEAPAEMNMYFPQYNALCMAENATHTLHNIQTLRGALVRDARVWAKYLDEAIVRYGKDAHVVFSSHHWPTWDNENVNEFLTKQRDLYAYLHNETLRLLNTGQTGIEIAENFHLPPSLNNTWSARGYYGSISHNVKAIYNRYMGWFDGNPAHLWEHPPVASAKRYVKCMGGIAKVIDLAKEYTDEGDLRFAATLLNHAIYADQSNDQARSELASVYRKLGYGAENGVWRNFYLTGARELHPQNKPVGSQLAMSAELLMALDLEQLFDTIAMRVDGPKAWGRSFTIDFMITDMSRGWHLNLSNGALTGHGIEYREPSNETDASLVIWLTHKDLTALIAGDRKDLGGLSTAGDVKYWETGEMKGFASLVPIRFWLYAVLTEYVPEYIAGLPPMQTALG</sequence>
<dbReference type="AlphaFoldDB" id="A0A5N6GRT4"/>
<keyword evidence="2" id="KW-0479">Metal-binding</keyword>
<dbReference type="InterPro" id="IPR044097">
    <property type="entry name" value="Bds1/SdsA1_MBL-fold"/>
</dbReference>
<dbReference type="EMBL" id="ML734629">
    <property type="protein sequence ID" value="KAB8244284.1"/>
    <property type="molecule type" value="Genomic_DNA"/>
</dbReference>
<evidence type="ECO:0000256" key="3">
    <source>
        <dbReference type="ARBA" id="ARBA00022801"/>
    </source>
</evidence>
<keyword evidence="4" id="KW-0862">Zinc</keyword>
<dbReference type="GO" id="GO:0018909">
    <property type="term" value="P:dodecyl sulfate metabolic process"/>
    <property type="evidence" value="ECO:0007669"/>
    <property type="project" value="InterPro"/>
</dbReference>
<feature type="domain" description="Metallo-beta-lactamase" evidence="6">
    <location>
        <begin position="89"/>
        <end position="311"/>
    </location>
</feature>
<evidence type="ECO:0000256" key="1">
    <source>
        <dbReference type="ARBA" id="ARBA00001947"/>
    </source>
</evidence>
<dbReference type="InterPro" id="IPR052195">
    <property type="entry name" value="Bact_Alkyl/Aryl-Sulfatase"/>
</dbReference>
<dbReference type="SUPFAM" id="SSF56281">
    <property type="entry name" value="Metallo-hydrolase/oxidoreductase"/>
    <property type="match status" value="1"/>
</dbReference>
<dbReference type="GO" id="GO:0018741">
    <property type="term" value="F:linear primary-alkylsulfatase activity"/>
    <property type="evidence" value="ECO:0007669"/>
    <property type="project" value="InterPro"/>
</dbReference>
<dbReference type="InterPro" id="IPR029229">
    <property type="entry name" value="Alkyl_sulf_C"/>
</dbReference>
<dbReference type="VEuPathDB" id="FungiDB:AFLA_009270"/>
<accession>A0A5N6GRT4</accession>
<keyword evidence="3" id="KW-0378">Hydrolase</keyword>
<dbReference type="Gene3D" id="1.25.40.880">
    <property type="entry name" value="Alkyl sulfatase, dimerisation domain"/>
    <property type="match status" value="1"/>
</dbReference>
<evidence type="ECO:0000256" key="5">
    <source>
        <dbReference type="ARBA" id="ARBA00033751"/>
    </source>
</evidence>
<dbReference type="Pfam" id="PF14864">
    <property type="entry name" value="Alkyl_sulf_C"/>
    <property type="match status" value="1"/>
</dbReference>
<dbReference type="VEuPathDB" id="FungiDB:F9C07_8740"/>
<evidence type="ECO:0000256" key="4">
    <source>
        <dbReference type="ARBA" id="ARBA00022833"/>
    </source>
</evidence>
<dbReference type="PANTHER" id="PTHR43223">
    <property type="entry name" value="ALKYL/ARYL-SULFATASE"/>
    <property type="match status" value="1"/>
</dbReference>
<dbReference type="InterPro" id="IPR001279">
    <property type="entry name" value="Metallo-B-lactamas"/>
</dbReference>
<proteinExistence type="inferred from homology"/>
<evidence type="ECO:0000259" key="6">
    <source>
        <dbReference type="SMART" id="SM00849"/>
    </source>
</evidence>
<dbReference type="InterPro" id="IPR029228">
    <property type="entry name" value="Alkyl_sulf_dimr"/>
</dbReference>
<reference evidence="7" key="1">
    <citation type="submission" date="2019-04" db="EMBL/GenBank/DDBJ databases">
        <title>Friends and foes A comparative genomics study of 23 Aspergillus species from section Flavi.</title>
        <authorList>
            <consortium name="DOE Joint Genome Institute"/>
            <person name="Kjaerbolling I."/>
            <person name="Vesth T."/>
            <person name="Frisvad J.C."/>
            <person name="Nybo J.L."/>
            <person name="Theobald S."/>
            <person name="Kildgaard S."/>
            <person name="Isbrandt T."/>
            <person name="Kuo A."/>
            <person name="Sato A."/>
            <person name="Lyhne E.K."/>
            <person name="Kogle M.E."/>
            <person name="Wiebenga A."/>
            <person name="Kun R.S."/>
            <person name="Lubbers R.J."/>
            <person name="Makela M.R."/>
            <person name="Barry K."/>
            <person name="Chovatia M."/>
            <person name="Clum A."/>
            <person name="Daum C."/>
            <person name="Haridas S."/>
            <person name="He G."/>
            <person name="LaButti K."/>
            <person name="Lipzen A."/>
            <person name="Mondo S."/>
            <person name="Riley R."/>
            <person name="Salamov A."/>
            <person name="Simmons B.A."/>
            <person name="Magnuson J.K."/>
            <person name="Henrissat B."/>
            <person name="Mortensen U.H."/>
            <person name="Larsen T.O."/>
            <person name="Devries R.P."/>
            <person name="Grigoriev I.V."/>
            <person name="Machida M."/>
            <person name="Baker S.E."/>
            <person name="Andersen M.R."/>
        </authorList>
    </citation>
    <scope>NUCLEOTIDE SEQUENCE [LARGE SCALE GENOMIC DNA]</scope>
    <source>
        <strain evidence="7">CBS 121.62</strain>
    </source>
</reference>
<evidence type="ECO:0000256" key="2">
    <source>
        <dbReference type="ARBA" id="ARBA00022723"/>
    </source>
</evidence>
<evidence type="ECO:0000313" key="7">
    <source>
        <dbReference type="EMBL" id="KAB8244284.1"/>
    </source>
</evidence>